<gene>
    <name evidence="1" type="ORF">Q2T77_32720</name>
</gene>
<reference evidence="1" key="1">
    <citation type="submission" date="2023-06" db="EMBL/GenBank/DDBJ databases">
        <authorList>
            <person name="Jiang Y."/>
            <person name="Liu Q."/>
        </authorList>
    </citation>
    <scope>NUCLEOTIDE SEQUENCE</scope>
    <source>
        <strain evidence="1">CGMCC 1.12090</strain>
    </source>
</reference>
<dbReference type="EMBL" id="JAUKVY010000034">
    <property type="protein sequence ID" value="MDO1537041.1"/>
    <property type="molecule type" value="Genomic_DNA"/>
</dbReference>
<accession>A0ABT8SDP1</accession>
<protein>
    <submittedName>
        <fullName evidence="1">HK97 gp10 family phage protein</fullName>
    </submittedName>
</protein>
<dbReference type="InterPro" id="IPR010064">
    <property type="entry name" value="HK97-gp10_tail"/>
</dbReference>
<comment type="caution">
    <text evidence="1">The sequence shown here is derived from an EMBL/GenBank/DDBJ whole genome shotgun (WGS) entry which is preliminary data.</text>
</comment>
<proteinExistence type="predicted"/>
<dbReference type="RefSeq" id="WP_301815295.1">
    <property type="nucleotide sequence ID" value="NZ_JAUJZH010000034.1"/>
</dbReference>
<sequence length="117" mass="12549">MGSAFTTVADFSEEFALLDQLGEDTRKMLRPAAQAGAQVYYEGAVRRVPVATKAVTTKWGKVIEPGALKASVYQAFSADNSGASRATYHISWNAAKAPHGHLIENGHWTRSVGKGGR</sequence>
<organism evidence="1 2">
    <name type="scientific">Variovorax ginsengisoli</name>
    <dbReference type="NCBI Taxonomy" id="363844"/>
    <lineage>
        <taxon>Bacteria</taxon>
        <taxon>Pseudomonadati</taxon>
        <taxon>Pseudomonadota</taxon>
        <taxon>Betaproteobacteria</taxon>
        <taxon>Burkholderiales</taxon>
        <taxon>Comamonadaceae</taxon>
        <taxon>Variovorax</taxon>
    </lineage>
</organism>
<evidence type="ECO:0000313" key="1">
    <source>
        <dbReference type="EMBL" id="MDO1537041.1"/>
    </source>
</evidence>
<dbReference type="Proteomes" id="UP001169027">
    <property type="component" value="Unassembled WGS sequence"/>
</dbReference>
<name>A0ABT8SDP1_9BURK</name>
<keyword evidence="2" id="KW-1185">Reference proteome</keyword>
<evidence type="ECO:0000313" key="2">
    <source>
        <dbReference type="Proteomes" id="UP001169027"/>
    </source>
</evidence>
<dbReference type="Pfam" id="PF04883">
    <property type="entry name" value="HK97-gp10_like"/>
    <property type="match status" value="1"/>
</dbReference>